<evidence type="ECO:0000313" key="1">
    <source>
        <dbReference type="EMBL" id="THD18093.1"/>
    </source>
</evidence>
<accession>A0A4E0QTG2</accession>
<sequence length="195" mass="21404">MESCIPAFAQLVRLVEQSKPWSGAVVGRDGPEHGDDEMQLSISETDALTGTCVQSIVRNALYALRTPTFGVNFLAQALTESIETRLHFAFSVLILLARSQMSPIIPDCALENCADATILGSDLITRLDQLIRSLRVIRWLGRTRMPALPDSRRLYVIIPNNDATLSICDCLCCTVSNHLKNCGSQSKQRGVNDKG</sequence>
<reference evidence="1" key="1">
    <citation type="submission" date="2019-03" db="EMBL/GenBank/DDBJ databases">
        <title>Improved annotation for the trematode Fasciola hepatica.</title>
        <authorList>
            <person name="Choi Y.-J."/>
            <person name="Martin J."/>
            <person name="Mitreva M."/>
        </authorList>
    </citation>
    <scope>NUCLEOTIDE SEQUENCE [LARGE SCALE GENOMIC DNA]</scope>
</reference>
<keyword evidence="2" id="KW-1185">Reference proteome</keyword>
<proteinExistence type="predicted"/>
<dbReference type="EMBL" id="JXXN02016480">
    <property type="protein sequence ID" value="THD18093.1"/>
    <property type="molecule type" value="Genomic_DNA"/>
</dbReference>
<gene>
    <name evidence="1" type="ORF">D915_010998</name>
</gene>
<organism evidence="1 2">
    <name type="scientific">Fasciola hepatica</name>
    <name type="common">Liver fluke</name>
    <dbReference type="NCBI Taxonomy" id="6192"/>
    <lineage>
        <taxon>Eukaryota</taxon>
        <taxon>Metazoa</taxon>
        <taxon>Spiralia</taxon>
        <taxon>Lophotrochozoa</taxon>
        <taxon>Platyhelminthes</taxon>
        <taxon>Trematoda</taxon>
        <taxon>Digenea</taxon>
        <taxon>Plagiorchiida</taxon>
        <taxon>Echinostomata</taxon>
        <taxon>Echinostomatoidea</taxon>
        <taxon>Fasciolidae</taxon>
        <taxon>Fasciola</taxon>
    </lineage>
</organism>
<name>A0A4E0QTG2_FASHE</name>
<dbReference type="Proteomes" id="UP000230066">
    <property type="component" value="Unassembled WGS sequence"/>
</dbReference>
<dbReference type="AlphaFoldDB" id="A0A4E0QTG2"/>
<protein>
    <submittedName>
        <fullName evidence="1">Uncharacterized protein</fullName>
    </submittedName>
</protein>
<comment type="caution">
    <text evidence="1">The sequence shown here is derived from an EMBL/GenBank/DDBJ whole genome shotgun (WGS) entry which is preliminary data.</text>
</comment>
<evidence type="ECO:0000313" key="2">
    <source>
        <dbReference type="Proteomes" id="UP000230066"/>
    </source>
</evidence>